<name>A0ABS1CPC9_9GAMM</name>
<comment type="caution">
    <text evidence="6">The sequence shown here is derived from an EMBL/GenBank/DDBJ whole genome shotgun (WGS) entry which is preliminary data.</text>
</comment>
<dbReference type="InterPro" id="IPR027417">
    <property type="entry name" value="P-loop_NTPase"/>
</dbReference>
<reference evidence="6 7" key="1">
    <citation type="journal article" date="2020" name="Microorganisms">
        <title>Osmotic Adaptation and Compatible Solute Biosynthesis of Phototrophic Bacteria as Revealed from Genome Analyses.</title>
        <authorList>
            <person name="Imhoff J.F."/>
            <person name="Rahn T."/>
            <person name="Kunzel S."/>
            <person name="Keller A."/>
            <person name="Neulinger S.C."/>
        </authorList>
    </citation>
    <scope>NUCLEOTIDE SEQUENCE [LARGE SCALE GENOMIC DNA]</scope>
    <source>
        <strain evidence="6 7">DSM 6210</strain>
    </source>
</reference>
<organism evidence="6 7">
    <name type="scientific">Thiohalocapsa halophila</name>
    <dbReference type="NCBI Taxonomy" id="69359"/>
    <lineage>
        <taxon>Bacteria</taxon>
        <taxon>Pseudomonadati</taxon>
        <taxon>Pseudomonadota</taxon>
        <taxon>Gammaproteobacteria</taxon>
        <taxon>Chromatiales</taxon>
        <taxon>Chromatiaceae</taxon>
        <taxon>Thiohalocapsa</taxon>
    </lineage>
</organism>
<evidence type="ECO:0000256" key="3">
    <source>
        <dbReference type="ARBA" id="ARBA00022741"/>
    </source>
</evidence>
<comment type="similarity">
    <text evidence="1">Belongs to the ABC transporter superfamily.</text>
</comment>
<evidence type="ECO:0000313" key="7">
    <source>
        <dbReference type="Proteomes" id="UP000748752"/>
    </source>
</evidence>
<evidence type="ECO:0000256" key="1">
    <source>
        <dbReference type="ARBA" id="ARBA00005417"/>
    </source>
</evidence>
<protein>
    <submittedName>
        <fullName evidence="6">ABC transporter</fullName>
    </submittedName>
</protein>
<gene>
    <name evidence="6" type="ORF">CKO31_24290</name>
</gene>
<accession>A0ABS1CPC9</accession>
<evidence type="ECO:0000259" key="5">
    <source>
        <dbReference type="PROSITE" id="PS50893"/>
    </source>
</evidence>
<dbReference type="Pfam" id="PF00005">
    <property type="entry name" value="ABC_tran"/>
    <property type="match status" value="1"/>
</dbReference>
<dbReference type="EMBL" id="NRRV01000120">
    <property type="protein sequence ID" value="MBK1633797.1"/>
    <property type="molecule type" value="Genomic_DNA"/>
</dbReference>
<evidence type="ECO:0000313" key="6">
    <source>
        <dbReference type="EMBL" id="MBK1633797.1"/>
    </source>
</evidence>
<dbReference type="PANTHER" id="PTHR43335">
    <property type="entry name" value="ABC TRANSPORTER, ATP-BINDING PROTEIN"/>
    <property type="match status" value="1"/>
</dbReference>
<dbReference type="PROSITE" id="PS50893">
    <property type="entry name" value="ABC_TRANSPORTER_2"/>
    <property type="match status" value="1"/>
</dbReference>
<dbReference type="Proteomes" id="UP000748752">
    <property type="component" value="Unassembled WGS sequence"/>
</dbReference>
<feature type="domain" description="ABC transporter" evidence="5">
    <location>
        <begin position="5"/>
        <end position="234"/>
    </location>
</feature>
<dbReference type="SUPFAM" id="SSF52540">
    <property type="entry name" value="P-loop containing nucleoside triphosphate hydrolases"/>
    <property type="match status" value="1"/>
</dbReference>
<keyword evidence="3" id="KW-0547">Nucleotide-binding</keyword>
<proteinExistence type="inferred from homology"/>
<dbReference type="Gene3D" id="3.40.50.300">
    <property type="entry name" value="P-loop containing nucleotide triphosphate hydrolases"/>
    <property type="match status" value="1"/>
</dbReference>
<keyword evidence="7" id="KW-1185">Reference proteome</keyword>
<dbReference type="InterPro" id="IPR003593">
    <property type="entry name" value="AAA+_ATPase"/>
</dbReference>
<dbReference type="SMART" id="SM00382">
    <property type="entry name" value="AAA"/>
    <property type="match status" value="1"/>
</dbReference>
<evidence type="ECO:0000256" key="2">
    <source>
        <dbReference type="ARBA" id="ARBA00022448"/>
    </source>
</evidence>
<dbReference type="InterPro" id="IPR003439">
    <property type="entry name" value="ABC_transporter-like_ATP-bd"/>
</dbReference>
<keyword evidence="4" id="KW-0067">ATP-binding</keyword>
<evidence type="ECO:0000256" key="4">
    <source>
        <dbReference type="ARBA" id="ARBA00022840"/>
    </source>
</evidence>
<dbReference type="PANTHER" id="PTHR43335:SF4">
    <property type="entry name" value="ABC TRANSPORTER, ATP-BINDING PROTEIN"/>
    <property type="match status" value="1"/>
</dbReference>
<dbReference type="CDD" id="cd03230">
    <property type="entry name" value="ABC_DR_subfamily_A"/>
    <property type="match status" value="1"/>
</dbReference>
<sequence length="306" mass="32438">MDALLTVQALSRCFGRARALNGVDFQLRPGEVVGLLGPNGAGKTTCLRILAGLLAPGSGRVAVAGHDMVRAPQQAKRHIGYLPERPPLYPEMRVDEYLTHCARLRGVPAGARARAVARSLRRCGLQSAARRLLGRLSKGYRQRAGLAAALLHEPELVILDEPTDGLDPLQMREVRGLIADLAGRAAVLISSHALAEVQASCQRVLVLDRGRLLHDGPLAAPNALRLRLARAPEHAALTALAPVAAAEADAGAQHPGVYRVWLAAGTDAEQLAAAVVAAGWGLLELTPVRSDVERLFFRSVGLETAA</sequence>
<keyword evidence="2" id="KW-0813">Transport</keyword>